<feature type="domain" description="Response regulatory" evidence="3">
    <location>
        <begin position="5"/>
        <end position="119"/>
    </location>
</feature>
<dbReference type="InterPro" id="IPR050595">
    <property type="entry name" value="Bact_response_regulator"/>
</dbReference>
<comment type="caution">
    <text evidence="4">The sequence shown here is derived from an EMBL/GenBank/DDBJ whole genome shotgun (WGS) entry which is preliminary data.</text>
</comment>
<dbReference type="GO" id="GO:0000160">
    <property type="term" value="P:phosphorelay signal transduction system"/>
    <property type="evidence" value="ECO:0007669"/>
    <property type="project" value="UniProtKB-KW"/>
</dbReference>
<dbReference type="Pfam" id="PF00072">
    <property type="entry name" value="Response_reg"/>
    <property type="match status" value="1"/>
</dbReference>
<protein>
    <recommendedName>
        <fullName evidence="3">Response regulatory domain-containing protein</fullName>
    </recommendedName>
</protein>
<evidence type="ECO:0000256" key="1">
    <source>
        <dbReference type="ARBA" id="ARBA00022553"/>
    </source>
</evidence>
<dbReference type="AlphaFoldDB" id="X0W6M4"/>
<gene>
    <name evidence="4" type="ORF">S01H1_53723</name>
</gene>
<dbReference type="SUPFAM" id="SSF52172">
    <property type="entry name" value="CheY-like"/>
    <property type="match status" value="1"/>
</dbReference>
<feature type="non-terminal residue" evidence="4">
    <location>
        <position position="151"/>
    </location>
</feature>
<evidence type="ECO:0000313" key="4">
    <source>
        <dbReference type="EMBL" id="GAG26225.1"/>
    </source>
</evidence>
<sequence>MREHSVLVVDDEPIVRESIRDWLTEAGYSVATAETGEEALELVATRDFSVLVVDLRLPGKTGLKVLEAVKAERPWIRTIVITAYPSAETVQEARRLGAVDYLLKPFAPDNLERLIDETLSAIPPEATVATAEAAEAAPAAVVEAIEVKQSF</sequence>
<dbReference type="InterPro" id="IPR001789">
    <property type="entry name" value="Sig_transdc_resp-reg_receiver"/>
</dbReference>
<accession>X0W6M4</accession>
<dbReference type="Gene3D" id="3.40.50.2300">
    <property type="match status" value="1"/>
</dbReference>
<dbReference type="InterPro" id="IPR011006">
    <property type="entry name" value="CheY-like_superfamily"/>
</dbReference>
<dbReference type="PANTHER" id="PTHR44591">
    <property type="entry name" value="STRESS RESPONSE REGULATOR PROTEIN 1"/>
    <property type="match status" value="1"/>
</dbReference>
<dbReference type="SMART" id="SM00448">
    <property type="entry name" value="REC"/>
    <property type="match status" value="1"/>
</dbReference>
<organism evidence="4">
    <name type="scientific">marine sediment metagenome</name>
    <dbReference type="NCBI Taxonomy" id="412755"/>
    <lineage>
        <taxon>unclassified sequences</taxon>
        <taxon>metagenomes</taxon>
        <taxon>ecological metagenomes</taxon>
    </lineage>
</organism>
<dbReference type="CDD" id="cd17536">
    <property type="entry name" value="REC_YesN-like"/>
    <property type="match status" value="1"/>
</dbReference>
<proteinExistence type="predicted"/>
<evidence type="ECO:0000259" key="3">
    <source>
        <dbReference type="PROSITE" id="PS50110"/>
    </source>
</evidence>
<name>X0W6M4_9ZZZZ</name>
<keyword evidence="1" id="KW-0597">Phosphoprotein</keyword>
<keyword evidence="2" id="KW-0902">Two-component regulatory system</keyword>
<dbReference type="PROSITE" id="PS50110">
    <property type="entry name" value="RESPONSE_REGULATORY"/>
    <property type="match status" value="1"/>
</dbReference>
<dbReference type="PANTHER" id="PTHR44591:SF14">
    <property type="entry name" value="PROTEIN PILG"/>
    <property type="match status" value="1"/>
</dbReference>
<evidence type="ECO:0000256" key="2">
    <source>
        <dbReference type="ARBA" id="ARBA00023012"/>
    </source>
</evidence>
<reference evidence="4" key="1">
    <citation type="journal article" date="2014" name="Front. Microbiol.">
        <title>High frequency of phylogenetically diverse reductive dehalogenase-homologous genes in deep subseafloor sedimentary metagenomes.</title>
        <authorList>
            <person name="Kawai M."/>
            <person name="Futagami T."/>
            <person name="Toyoda A."/>
            <person name="Takaki Y."/>
            <person name="Nishi S."/>
            <person name="Hori S."/>
            <person name="Arai W."/>
            <person name="Tsubouchi T."/>
            <person name="Morono Y."/>
            <person name="Uchiyama I."/>
            <person name="Ito T."/>
            <person name="Fujiyama A."/>
            <person name="Inagaki F."/>
            <person name="Takami H."/>
        </authorList>
    </citation>
    <scope>NUCLEOTIDE SEQUENCE</scope>
    <source>
        <strain evidence="4">Expedition CK06-06</strain>
    </source>
</reference>
<dbReference type="EMBL" id="BARS01034804">
    <property type="protein sequence ID" value="GAG26225.1"/>
    <property type="molecule type" value="Genomic_DNA"/>
</dbReference>